<feature type="transmembrane region" description="Helical" evidence="1">
    <location>
        <begin position="28"/>
        <end position="46"/>
    </location>
</feature>
<keyword evidence="1" id="KW-0472">Membrane</keyword>
<sequence length="181" mass="21255">MKRVVFLFLSLVPLGVAAQNEVAPEGYKLLWVVVISVAIPVVYYFIKKILQKPGSRKGKPVSVSRRKLKIDLLKDRTYRPNVLTLNITNNSKKDIDLEAPVLCFRKIWSKRKFKLKGINRYEIYPLYLEAGKTHELRIDLGVFFNHDRTLKRFYWAKIRVWDTKGKKYSSSYITLRKSLFS</sequence>
<comment type="caution">
    <text evidence="3">The sequence shown here is derived from an EMBL/GenBank/DDBJ whole genome shotgun (WGS) entry which is preliminary data.</text>
</comment>
<evidence type="ECO:0000313" key="3">
    <source>
        <dbReference type="EMBL" id="KOH45285.1"/>
    </source>
</evidence>
<feature type="chain" id="PRO_5005591706" evidence="2">
    <location>
        <begin position="19"/>
        <end position="181"/>
    </location>
</feature>
<dbReference type="EMBL" id="LGIA01000146">
    <property type="protein sequence ID" value="KOH45285.1"/>
    <property type="molecule type" value="Genomic_DNA"/>
</dbReference>
<protein>
    <submittedName>
        <fullName evidence="3">Uncharacterized protein</fullName>
    </submittedName>
</protein>
<keyword evidence="1" id="KW-1133">Transmembrane helix</keyword>
<proteinExistence type="predicted"/>
<dbReference type="AlphaFoldDB" id="A0A0L8V9Y4"/>
<dbReference type="RefSeq" id="WP_053182347.1">
    <property type="nucleotide sequence ID" value="NZ_LGIA01000146.1"/>
</dbReference>
<name>A0A0L8V9Y4_9BACT</name>
<evidence type="ECO:0000313" key="4">
    <source>
        <dbReference type="Proteomes" id="UP000036958"/>
    </source>
</evidence>
<dbReference type="OrthoDB" id="1123171at2"/>
<accession>A0A0L8V9Y4</accession>
<dbReference type="STRING" id="1409788.NC99_18930"/>
<dbReference type="Proteomes" id="UP000036958">
    <property type="component" value="Unassembled WGS sequence"/>
</dbReference>
<organism evidence="3 4">
    <name type="scientific">Sunxiuqinia dokdonensis</name>
    <dbReference type="NCBI Taxonomy" id="1409788"/>
    <lineage>
        <taxon>Bacteria</taxon>
        <taxon>Pseudomonadati</taxon>
        <taxon>Bacteroidota</taxon>
        <taxon>Bacteroidia</taxon>
        <taxon>Marinilabiliales</taxon>
        <taxon>Prolixibacteraceae</taxon>
        <taxon>Sunxiuqinia</taxon>
    </lineage>
</organism>
<evidence type="ECO:0000256" key="2">
    <source>
        <dbReference type="SAM" id="SignalP"/>
    </source>
</evidence>
<evidence type="ECO:0000256" key="1">
    <source>
        <dbReference type="SAM" id="Phobius"/>
    </source>
</evidence>
<reference evidence="4" key="1">
    <citation type="submission" date="2015-07" db="EMBL/GenBank/DDBJ databases">
        <title>Genome sequencing of Sunxiuqinia dokdonensis strain SK.</title>
        <authorList>
            <person name="Ahn S."/>
            <person name="Kim B.-C."/>
        </authorList>
    </citation>
    <scope>NUCLEOTIDE SEQUENCE [LARGE SCALE GENOMIC DNA]</scope>
    <source>
        <strain evidence="4">SK</strain>
    </source>
</reference>
<feature type="signal peptide" evidence="2">
    <location>
        <begin position="1"/>
        <end position="18"/>
    </location>
</feature>
<keyword evidence="4" id="KW-1185">Reference proteome</keyword>
<gene>
    <name evidence="3" type="ORF">NC99_18930</name>
</gene>
<keyword evidence="1" id="KW-0812">Transmembrane</keyword>
<keyword evidence="2" id="KW-0732">Signal</keyword>